<evidence type="ECO:0000256" key="1">
    <source>
        <dbReference type="PIRNR" id="PIRNR006615"/>
    </source>
</evidence>
<dbReference type="PROSITE" id="PS52034">
    <property type="entry name" value="PEPTIDASE_M32"/>
    <property type="match status" value="1"/>
</dbReference>
<dbReference type="GO" id="GO:0006508">
    <property type="term" value="P:proteolysis"/>
    <property type="evidence" value="ECO:0007669"/>
    <property type="project" value="UniProtKB-UniRule"/>
</dbReference>
<keyword evidence="1" id="KW-0378">Hydrolase</keyword>
<organism evidence="4 5">
    <name type="scientific">Vicingus serpentipes</name>
    <dbReference type="NCBI Taxonomy" id="1926625"/>
    <lineage>
        <taxon>Bacteria</taxon>
        <taxon>Pseudomonadati</taxon>
        <taxon>Bacteroidota</taxon>
        <taxon>Flavobacteriia</taxon>
        <taxon>Flavobacteriales</taxon>
        <taxon>Vicingaceae</taxon>
        <taxon>Vicingus</taxon>
    </lineage>
</organism>
<dbReference type="InterPro" id="IPR001333">
    <property type="entry name" value="Peptidase_M32_Taq"/>
</dbReference>
<comment type="caution">
    <text evidence="4">The sequence shown here is derived from an EMBL/GenBank/DDBJ whole genome shotgun (WGS) entry which is preliminary data.</text>
</comment>
<dbReference type="RefSeq" id="WP_147099290.1">
    <property type="nucleotide sequence ID" value="NZ_VOOS01000002.1"/>
</dbReference>
<sequence length="496" mass="57311">MENYNYYITHSQKIADLEHSISVLNWDQEVFMPENSAPRRAQQIATLAGIHHELSTEKKFGEVLEKLKNEDLTDIQKRNVSESLKAYKKSTKLNGAFVTQMSKTISESFVAWNEARSKNDFSIFAPKLEELVKLKREECELYGYENHPYNAQLDLYEPGATVKDLDILFKDVKHQLVEFVAKIASAPQNDESLMFQKYETTKQLAFTEELLAQMGYNFKSGRQDLSTHPFTTTFSSKDVRVTTRVNENDLSEILWSSIHEGGHALYEQGLLDDNYGLPAGSYLSLGLHESQSRLYENNLGRSLNYWKHNFARLQNIFPENLNNYSAEDFYKAMNIVKPSLIRTNADELTYHFHVLIRYEIEKDLIGGTIEVADLPRIWNEKYKAYLGVDVPSDSMGVLQDIHWSHGSFGYFPTYSIGSFYAAQFYNQASKDINNLDELIKEGNLAPLLNWLREKIHKHGRLFAADELCIKITGEKLNFKYFMEYAKKKYSALYNLN</sequence>
<keyword evidence="5" id="KW-1185">Reference proteome</keyword>
<comment type="cofactor">
    <cofactor evidence="2">
        <name>Zn(2+)</name>
        <dbReference type="ChEBI" id="CHEBI:29105"/>
    </cofactor>
    <text evidence="2">Binds 1 zinc ion per subunit.</text>
</comment>
<feature type="binding site" evidence="2">
    <location>
        <position position="259"/>
    </location>
    <ligand>
        <name>Zn(2+)</name>
        <dbReference type="ChEBI" id="CHEBI:29105"/>
        <note>catalytic</note>
    </ligand>
</feature>
<keyword evidence="1 2" id="KW-0479">Metal-binding</keyword>
<proteinExistence type="inferred from homology"/>
<evidence type="ECO:0000256" key="2">
    <source>
        <dbReference type="PIRSR" id="PIRSR006615-1"/>
    </source>
</evidence>
<comment type="catalytic activity">
    <reaction evidence="1">
        <text>Release of a C-terminal amino acid with broad specificity, except for -Pro.</text>
        <dbReference type="EC" id="3.4.17.19"/>
    </reaction>
</comment>
<dbReference type="GO" id="GO:0046872">
    <property type="term" value="F:metal ion binding"/>
    <property type="evidence" value="ECO:0007669"/>
    <property type="project" value="UniProtKB-KW"/>
</dbReference>
<dbReference type="OrthoDB" id="9772308at2"/>
<dbReference type="PANTHER" id="PTHR34217:SF1">
    <property type="entry name" value="CARBOXYPEPTIDASE 1"/>
    <property type="match status" value="1"/>
</dbReference>
<feature type="binding site" evidence="2">
    <location>
        <position position="263"/>
    </location>
    <ligand>
        <name>Zn(2+)</name>
        <dbReference type="ChEBI" id="CHEBI:29105"/>
        <note>catalytic</note>
    </ligand>
</feature>
<dbReference type="PRINTS" id="PR00998">
    <property type="entry name" value="CRBOXYPTASET"/>
</dbReference>
<dbReference type="GO" id="GO:0004181">
    <property type="term" value="F:metallocarboxypeptidase activity"/>
    <property type="evidence" value="ECO:0007669"/>
    <property type="project" value="UniProtKB-UniRule"/>
</dbReference>
<reference evidence="4 5" key="1">
    <citation type="submission" date="2019-08" db="EMBL/GenBank/DDBJ databases">
        <title>Genome of Vicingus serpentipes NCIMB 15042.</title>
        <authorList>
            <person name="Bowman J.P."/>
        </authorList>
    </citation>
    <scope>NUCLEOTIDE SEQUENCE [LARGE SCALE GENOMIC DNA]</scope>
    <source>
        <strain evidence="4 5">NCIMB 15042</strain>
    </source>
</reference>
<name>A0A5C6RUH3_9FLAO</name>
<feature type="binding site" evidence="2">
    <location>
        <position position="289"/>
    </location>
    <ligand>
        <name>Zn(2+)</name>
        <dbReference type="ChEBI" id="CHEBI:29105"/>
        <note>catalytic</note>
    </ligand>
</feature>
<dbReference type="PANTHER" id="PTHR34217">
    <property type="entry name" value="METAL-DEPENDENT CARBOXYPEPTIDASE"/>
    <property type="match status" value="1"/>
</dbReference>
<keyword evidence="1" id="KW-0645">Protease</keyword>
<evidence type="ECO:0000256" key="3">
    <source>
        <dbReference type="PIRSR" id="PIRSR006615-2"/>
    </source>
</evidence>
<dbReference type="AlphaFoldDB" id="A0A5C6RUH3"/>
<comment type="function">
    <text evidence="1">Broad specificity carboxypetidase that releases amino acids sequentially from the C-terminus, including neutral, aromatic, polar and basic residues.</text>
</comment>
<feature type="active site" description="Proton donor/acceptor" evidence="3">
    <location>
        <position position="260"/>
    </location>
</feature>
<comment type="similarity">
    <text evidence="1">Belongs to the peptidase M32 family.</text>
</comment>
<keyword evidence="2" id="KW-0862">Zinc</keyword>
<evidence type="ECO:0000313" key="5">
    <source>
        <dbReference type="Proteomes" id="UP000321721"/>
    </source>
</evidence>
<dbReference type="PIRSF" id="PIRSF006615">
    <property type="entry name" value="Zn_crbxpep_Taq"/>
    <property type="match status" value="1"/>
</dbReference>
<gene>
    <name evidence="4" type="ORF">FRY74_05165</name>
</gene>
<dbReference type="SUPFAM" id="SSF55486">
    <property type="entry name" value="Metalloproteases ('zincins'), catalytic domain"/>
    <property type="match status" value="1"/>
</dbReference>
<keyword evidence="1 4" id="KW-0121">Carboxypeptidase</keyword>
<protein>
    <recommendedName>
        <fullName evidence="1">Metal-dependent carboxypeptidase</fullName>
        <ecNumber evidence="1">3.4.17.19</ecNumber>
    </recommendedName>
</protein>
<dbReference type="Pfam" id="PF02074">
    <property type="entry name" value="Peptidase_M32"/>
    <property type="match status" value="1"/>
</dbReference>
<keyword evidence="1" id="KW-0482">Metalloprotease</keyword>
<evidence type="ECO:0000313" key="4">
    <source>
        <dbReference type="EMBL" id="TXB65961.1"/>
    </source>
</evidence>
<accession>A0A5C6RUH3</accession>
<dbReference type="EC" id="3.4.17.19" evidence="1"/>
<dbReference type="Gene3D" id="1.10.1370.30">
    <property type="match status" value="1"/>
</dbReference>
<dbReference type="EMBL" id="VOOS01000002">
    <property type="protein sequence ID" value="TXB65961.1"/>
    <property type="molecule type" value="Genomic_DNA"/>
</dbReference>
<dbReference type="CDD" id="cd06460">
    <property type="entry name" value="M32_Taq"/>
    <property type="match status" value="1"/>
</dbReference>
<dbReference type="Proteomes" id="UP000321721">
    <property type="component" value="Unassembled WGS sequence"/>
</dbReference>